<name>A0A9P6IEK6_9PEZI</name>
<dbReference type="SUPFAM" id="SSF56672">
    <property type="entry name" value="DNA/RNA polymerases"/>
    <property type="match status" value="1"/>
</dbReference>
<dbReference type="InterPro" id="IPR043502">
    <property type="entry name" value="DNA/RNA_pol_sf"/>
</dbReference>
<sequence length="249" mass="27680">MHGVTISKTCAEIVTYCVTYYMSMMVKLTRACDFDVIHGVTDSIFIKVKKEMGQEHNISADFIKSKITQATTLDAKGLAIVKNDSIKAAKYALGMVMKALHDDESQENTTRTLVDIVGRVISAIQQGLTDDMWMVSETRVSGQPHHVYVDENGSLQKIQVEIGLKPRHNACKTINTKTLPIVIKKYQRFSITSIFNKPVTAAASNYDVIPPQTSPNSQIMKCAQVYTQMGPLTAHTQHRGHRSHVSLRG</sequence>
<protein>
    <submittedName>
        <fullName evidence="3">Uncharacterized protein</fullName>
    </submittedName>
</protein>
<accession>A0A9P6IEK6</accession>
<keyword evidence="4" id="KW-1185">Reference proteome</keyword>
<evidence type="ECO:0000256" key="2">
    <source>
        <dbReference type="ARBA" id="ARBA00023128"/>
    </source>
</evidence>
<reference evidence="3" key="1">
    <citation type="submission" date="2020-03" db="EMBL/GenBank/DDBJ databases">
        <authorList>
            <person name="He L."/>
        </authorList>
    </citation>
    <scope>NUCLEOTIDE SEQUENCE</scope>
    <source>
        <strain evidence="3">CkLH20</strain>
    </source>
</reference>
<keyword evidence="2" id="KW-0496">Mitochondrion</keyword>
<dbReference type="EMBL" id="JAATWM020000004">
    <property type="protein sequence ID" value="KAF9880957.1"/>
    <property type="molecule type" value="Genomic_DNA"/>
</dbReference>
<comment type="subcellular location">
    <subcellularLocation>
        <location evidence="1">Mitochondrion</location>
    </subcellularLocation>
</comment>
<evidence type="ECO:0000313" key="4">
    <source>
        <dbReference type="Proteomes" id="UP000781932"/>
    </source>
</evidence>
<organism evidence="3 4">
    <name type="scientific">Colletotrichum karsti</name>
    <dbReference type="NCBI Taxonomy" id="1095194"/>
    <lineage>
        <taxon>Eukaryota</taxon>
        <taxon>Fungi</taxon>
        <taxon>Dikarya</taxon>
        <taxon>Ascomycota</taxon>
        <taxon>Pezizomycotina</taxon>
        <taxon>Sordariomycetes</taxon>
        <taxon>Hypocreomycetidae</taxon>
        <taxon>Glomerellales</taxon>
        <taxon>Glomerellaceae</taxon>
        <taxon>Colletotrichum</taxon>
        <taxon>Colletotrichum boninense species complex</taxon>
    </lineage>
</organism>
<dbReference type="RefSeq" id="XP_038750418.1">
    <property type="nucleotide sequence ID" value="XM_038884718.1"/>
</dbReference>
<dbReference type="GeneID" id="62157792"/>
<dbReference type="Gene3D" id="3.90.1600.10">
    <property type="entry name" value="Palm domain of DNA polymerase"/>
    <property type="match status" value="1"/>
</dbReference>
<gene>
    <name evidence="3" type="ORF">CkaCkLH20_01999</name>
</gene>
<dbReference type="Proteomes" id="UP000781932">
    <property type="component" value="Unassembled WGS sequence"/>
</dbReference>
<reference evidence="3" key="2">
    <citation type="submission" date="2020-11" db="EMBL/GenBank/DDBJ databases">
        <title>Whole genome sequencing of Colletotrichum sp.</title>
        <authorList>
            <person name="Li H."/>
        </authorList>
    </citation>
    <scope>NUCLEOTIDE SEQUENCE</scope>
    <source>
        <strain evidence="3">CkLH20</strain>
    </source>
</reference>
<proteinExistence type="predicted"/>
<dbReference type="AlphaFoldDB" id="A0A9P6IEK6"/>
<dbReference type="GO" id="GO:0005739">
    <property type="term" value="C:mitochondrion"/>
    <property type="evidence" value="ECO:0007669"/>
    <property type="project" value="UniProtKB-SubCell"/>
</dbReference>
<evidence type="ECO:0000256" key="1">
    <source>
        <dbReference type="ARBA" id="ARBA00004173"/>
    </source>
</evidence>
<comment type="caution">
    <text evidence="3">The sequence shown here is derived from an EMBL/GenBank/DDBJ whole genome shotgun (WGS) entry which is preliminary data.</text>
</comment>
<evidence type="ECO:0000313" key="3">
    <source>
        <dbReference type="EMBL" id="KAF9880957.1"/>
    </source>
</evidence>
<dbReference type="InterPro" id="IPR023211">
    <property type="entry name" value="DNA_pol_palm_dom_sf"/>
</dbReference>